<dbReference type="HOGENOM" id="CLU_3177455_0_0_6"/>
<protein>
    <submittedName>
        <fullName evidence="1">Uncharacterized protein</fullName>
    </submittedName>
</protein>
<dbReference type="AlphaFoldDB" id="F3GB52"/>
<reference evidence="1 2" key="1">
    <citation type="journal article" date="2011" name="PLoS Pathog.">
        <title>Dynamic evolution of pathogenicity revealed by sequencing and comparative genomics of 19 Pseudomonas syringae isolates.</title>
        <authorList>
            <person name="Baltrus D.A."/>
            <person name="Nishimura M.T."/>
            <person name="Romanchuk A."/>
            <person name="Chang J.H."/>
            <person name="Mukhtar M.S."/>
            <person name="Cherkis K."/>
            <person name="Roach J."/>
            <person name="Grant S.R."/>
            <person name="Jones C.D."/>
            <person name="Dangl J.L."/>
        </authorList>
    </citation>
    <scope>NUCLEOTIDE SEQUENCE [LARGE SCALE GENOMIC DNA]</scope>
    <source>
        <strain evidence="1 2">1704B</strain>
    </source>
</reference>
<accession>F3GB52</accession>
<comment type="caution">
    <text evidence="1">The sequence shown here is derived from an EMBL/GenBank/DDBJ whole genome shotgun (WGS) entry which is preliminary data.</text>
</comment>
<evidence type="ECO:0000313" key="1">
    <source>
        <dbReference type="EMBL" id="EGH44302.1"/>
    </source>
</evidence>
<feature type="non-terminal residue" evidence="1">
    <location>
        <position position="48"/>
    </location>
</feature>
<gene>
    <name evidence="1" type="ORF">PSYPI_18716</name>
</gene>
<name>F3GB52_PSESJ</name>
<organism evidence="1 2">
    <name type="scientific">Pseudomonas syringae pv. pisi str. 1704B</name>
    <dbReference type="NCBI Taxonomy" id="629263"/>
    <lineage>
        <taxon>Bacteria</taxon>
        <taxon>Pseudomonadati</taxon>
        <taxon>Pseudomonadota</taxon>
        <taxon>Gammaproteobacteria</taxon>
        <taxon>Pseudomonadales</taxon>
        <taxon>Pseudomonadaceae</taxon>
        <taxon>Pseudomonas</taxon>
        <taxon>Pseudomonas syringae</taxon>
    </lineage>
</organism>
<proteinExistence type="predicted"/>
<dbReference type="EMBL" id="AEAI01000926">
    <property type="protein sequence ID" value="EGH44302.1"/>
    <property type="molecule type" value="Genomic_DNA"/>
</dbReference>
<sequence>MYHSACVWHRQGVDLVHGVRRQVVETHHAAIGVGMGDDCVRQFAAIER</sequence>
<evidence type="ECO:0000313" key="2">
    <source>
        <dbReference type="Proteomes" id="UP000004986"/>
    </source>
</evidence>
<keyword evidence="2" id="KW-1185">Reference proteome</keyword>
<dbReference type="Proteomes" id="UP000004986">
    <property type="component" value="Unassembled WGS sequence"/>
</dbReference>